<keyword evidence="1" id="KW-0812">Transmembrane</keyword>
<reference evidence="3 4" key="2">
    <citation type="journal article" date="2020" name="Int. J. Syst. Evol. Microbiol.">
        <title>Sulfuracidifex tepidarius gen. nov., sp. nov. and transfer of Sulfolobus metallicus Huber and Stetter 1992 to the genus Sulfuracidifex as Sulfuracidifex metallicus comb. nov.</title>
        <authorList>
            <person name="Itoh T."/>
            <person name="Miura T."/>
            <person name="Sakai H.D."/>
            <person name="Kato S."/>
            <person name="Ohkuma M."/>
            <person name="Takashina T."/>
        </authorList>
    </citation>
    <scope>NUCLEOTIDE SEQUENCE</scope>
    <source>
        <strain evidence="2 4">IC-006</strain>
        <strain evidence="3">IC-007</strain>
    </source>
</reference>
<name>A0A510DZH4_9CREN</name>
<dbReference type="Proteomes" id="UP000325030">
    <property type="component" value="Chromosome"/>
</dbReference>
<proteinExistence type="predicted"/>
<keyword evidence="4" id="KW-1185">Reference proteome</keyword>
<evidence type="ECO:0000313" key="4">
    <source>
        <dbReference type="Proteomes" id="UP000322983"/>
    </source>
</evidence>
<evidence type="ECO:0000313" key="5">
    <source>
        <dbReference type="Proteomes" id="UP000325030"/>
    </source>
</evidence>
<dbReference type="EMBL" id="AP018929">
    <property type="protein sequence ID" value="BBG22890.1"/>
    <property type="molecule type" value="Genomic_DNA"/>
</dbReference>
<dbReference type="STRING" id="1294262.GCA_001316085_00984"/>
<evidence type="ECO:0000313" key="2">
    <source>
        <dbReference type="EMBL" id="BBG22890.1"/>
    </source>
</evidence>
<dbReference type="KEGG" id="step:IC006_0174"/>
<sequence length="51" mass="6158">MGNILEIRKSLRYKYNLVNLNGDVLLIIIMYVFKYLIIEFLLLKRKGKRIN</sequence>
<accession>A0A510DZH4</accession>
<organism evidence="3 5">
    <name type="scientific">Sulfuracidifex tepidarius</name>
    <dbReference type="NCBI Taxonomy" id="1294262"/>
    <lineage>
        <taxon>Archaea</taxon>
        <taxon>Thermoproteota</taxon>
        <taxon>Thermoprotei</taxon>
        <taxon>Sulfolobales</taxon>
        <taxon>Sulfolobaceae</taxon>
        <taxon>Sulfuracidifex</taxon>
    </lineage>
</organism>
<keyword evidence="1" id="KW-0472">Membrane</keyword>
<dbReference type="EMBL" id="AP018930">
    <property type="protein sequence ID" value="BBG25651.1"/>
    <property type="molecule type" value="Genomic_DNA"/>
</dbReference>
<feature type="transmembrane region" description="Helical" evidence="1">
    <location>
        <begin position="24"/>
        <end position="43"/>
    </location>
</feature>
<reference evidence="5" key="1">
    <citation type="submission" date="2018-09" db="EMBL/GenBank/DDBJ databases">
        <title>Complete Genome Sequencing of Sulfolobus sp. JCM 16834.</title>
        <authorList>
            <person name="Kato S."/>
            <person name="Itoh T."/>
            <person name="Ohkuma M."/>
        </authorList>
    </citation>
    <scope>NUCLEOTIDE SEQUENCE [LARGE SCALE GENOMIC DNA]</scope>
    <source>
        <strain evidence="5">IC-007</strain>
    </source>
</reference>
<evidence type="ECO:0000313" key="3">
    <source>
        <dbReference type="EMBL" id="BBG25651.1"/>
    </source>
</evidence>
<gene>
    <name evidence="2" type="ORF">IC006_0174</name>
    <name evidence="3" type="ORF">IC007_0156</name>
</gene>
<dbReference type="Proteomes" id="UP000322983">
    <property type="component" value="Chromosome"/>
</dbReference>
<accession>A0A510DRY4</accession>
<keyword evidence="1" id="KW-1133">Transmembrane helix</keyword>
<evidence type="ECO:0000256" key="1">
    <source>
        <dbReference type="SAM" id="Phobius"/>
    </source>
</evidence>
<dbReference type="AlphaFoldDB" id="A0A510DZH4"/>
<protein>
    <submittedName>
        <fullName evidence="3">Uncharacterized protein</fullName>
    </submittedName>
</protein>